<evidence type="ECO:0000313" key="9">
    <source>
        <dbReference type="RefSeq" id="XP_010245243.1"/>
    </source>
</evidence>
<dbReference type="InterPro" id="IPR044964">
    <property type="entry name" value="RCD1/SRO1-5"/>
</dbReference>
<dbReference type="eggNOG" id="ENOG502QZEX">
    <property type="taxonomic scope" value="Eukaryota"/>
</dbReference>
<dbReference type="SUPFAM" id="SSF56399">
    <property type="entry name" value="ADP-ribosylation"/>
    <property type="match status" value="1"/>
</dbReference>
<protein>
    <submittedName>
        <fullName evidence="8 9">Inactive poly [ADP-ribose] polymerase RCD1-like isoform X1</fullName>
    </submittedName>
</protein>
<reference evidence="8 9" key="1">
    <citation type="submission" date="2025-04" db="UniProtKB">
        <authorList>
            <consortium name="RefSeq"/>
        </authorList>
    </citation>
    <scope>IDENTIFICATION</scope>
</reference>
<sequence>MEVKNAKVSDNGRRIVVDLKRKRASHCVAYFAEPALAVVGRRPTLNSQSNKLCKRVRSFGSKNSCKSRFRKSLLKNYSNFMKSGPIQRLMFYQNDEWTDFPVELLALIREDFQRKKVAIEVEFNDHHSLMDFFHMIEVDLKTGVQKPIAWIDEAGNCLFPELLSGDMEVNANFQPDLENEQRILYQEPNGTRELKLQLEIEITGADSLGLEEGTEESNTHVKRLKVEEKPVIRHYELEQHDSSDAKSEAKIERFGENKQLVEISPSQNPVYEAMHGELSNDIVQHTFLMGMGSMIDAKDVLEVYHCSSSISQVRFELFQKQLEITKKYRGEANVRFAWLASSREAVSRIMVHGIGINGLPKHKPVYGIGVHLSSANYSLISANYCDVDENGVQHMMFCRVIMGNMELVHPGSEQFHPSSENFDNGVDDLENPSQYTVWSMNANTHIYPEYVVCFRMPPSVKGHAVGNERQSKYDVSGETNSTCCQVQMQIGSSPLNSAVYHNSFGDSVKRSQDKAPVFDSSISKTPKSPWMPFPMLFDAISNKVPANDMLLVNKHYDLFRHKMINRDDFVKKLRLIVGDTVLRSTITSLQCKLQSECGVSGFFVGVRITCDNTSQHPPNMIGHCASQSGGSQSHDEMYGVESESGSAPHRVHLTDFTVPLGTSVLCYSWEDVLNTRWDGSVRSRSQFVESRWEGVGTCFVGSRSQLIWLN</sequence>
<dbReference type="InterPro" id="IPR057823">
    <property type="entry name" value="WWE_RCD1"/>
</dbReference>
<evidence type="ECO:0000313" key="8">
    <source>
        <dbReference type="RefSeq" id="XP_010245242.1"/>
    </source>
</evidence>
<dbReference type="Proteomes" id="UP000189703">
    <property type="component" value="Unplaced"/>
</dbReference>
<dbReference type="PANTHER" id="PTHR32263:SF5">
    <property type="entry name" value="INACTIVE POLY [ADP-RIBOSE] POLYMERASE SRO1-RELATED"/>
    <property type="match status" value="1"/>
</dbReference>
<evidence type="ECO:0000256" key="4">
    <source>
        <dbReference type="ARBA" id="ARBA00023242"/>
    </source>
</evidence>
<evidence type="ECO:0000259" key="5">
    <source>
        <dbReference type="PROSITE" id="PS51059"/>
    </source>
</evidence>
<gene>
    <name evidence="8 9 10" type="primary">LOC104588830</name>
</gene>
<dbReference type="KEGG" id="nnu:104588830"/>
<name>A0A1U7YZZ3_NELNU</name>
<dbReference type="PANTHER" id="PTHR32263">
    <property type="entry name" value="INACTIVE POLY [ADP-RIBOSE] POLYMERASE SRO4-RELATED"/>
    <property type="match status" value="1"/>
</dbReference>
<dbReference type="AlphaFoldDB" id="A0A1U7YZZ3"/>
<evidence type="ECO:0000256" key="2">
    <source>
        <dbReference type="ARBA" id="ARBA00022473"/>
    </source>
</evidence>
<dbReference type="Pfam" id="PF00644">
    <property type="entry name" value="PARP"/>
    <property type="match status" value="1"/>
</dbReference>
<evidence type="ECO:0000256" key="3">
    <source>
        <dbReference type="ARBA" id="ARBA00023016"/>
    </source>
</evidence>
<dbReference type="RefSeq" id="XP_010245243.1">
    <property type="nucleotide sequence ID" value="XM_010246941.2"/>
</dbReference>
<dbReference type="Pfam" id="PF23467">
    <property type="entry name" value="WWE_5"/>
    <property type="match status" value="1"/>
</dbReference>
<dbReference type="OMA" id="PAHIICA"/>
<dbReference type="GeneID" id="104588830"/>
<dbReference type="PROSITE" id="PS51879">
    <property type="entry name" value="RST"/>
    <property type="match status" value="1"/>
</dbReference>
<dbReference type="RefSeq" id="XP_010245244.1">
    <property type="nucleotide sequence ID" value="XM_010246942.2"/>
</dbReference>
<feature type="domain" description="PARP catalytic" evidence="5">
    <location>
        <begin position="265"/>
        <end position="478"/>
    </location>
</feature>
<feature type="domain" description="RST" evidence="6">
    <location>
        <begin position="524"/>
        <end position="595"/>
    </location>
</feature>
<dbReference type="RefSeq" id="XP_010245242.1">
    <property type="nucleotide sequence ID" value="XM_010246940.2"/>
</dbReference>
<organism evidence="7 10">
    <name type="scientific">Nelumbo nucifera</name>
    <name type="common">Sacred lotus</name>
    <dbReference type="NCBI Taxonomy" id="4432"/>
    <lineage>
        <taxon>Eukaryota</taxon>
        <taxon>Viridiplantae</taxon>
        <taxon>Streptophyta</taxon>
        <taxon>Embryophyta</taxon>
        <taxon>Tracheophyta</taxon>
        <taxon>Spermatophyta</taxon>
        <taxon>Magnoliopsida</taxon>
        <taxon>Proteales</taxon>
        <taxon>Nelumbonaceae</taxon>
        <taxon>Nelumbo</taxon>
    </lineage>
</organism>
<dbReference type="InterPro" id="IPR012317">
    <property type="entry name" value="Poly(ADP-ribose)pol_cat_dom"/>
</dbReference>
<evidence type="ECO:0000313" key="7">
    <source>
        <dbReference type="Proteomes" id="UP000189703"/>
    </source>
</evidence>
<keyword evidence="7" id="KW-1185">Reference proteome</keyword>
<dbReference type="GO" id="GO:0003950">
    <property type="term" value="F:NAD+ poly-ADP-ribosyltransferase activity"/>
    <property type="evidence" value="ECO:0007669"/>
    <property type="project" value="InterPro"/>
</dbReference>
<accession>A0A1U7YZZ3</accession>
<dbReference type="OrthoDB" id="6133115at2759"/>
<dbReference type="InterPro" id="IPR022003">
    <property type="entry name" value="RST"/>
</dbReference>
<keyword evidence="3" id="KW-0346">Stress response</keyword>
<dbReference type="GO" id="GO:0005634">
    <property type="term" value="C:nucleus"/>
    <property type="evidence" value="ECO:0007669"/>
    <property type="project" value="UniProtKB-SubCell"/>
</dbReference>
<proteinExistence type="predicted"/>
<dbReference type="PROSITE" id="PS51059">
    <property type="entry name" value="PARP_CATALYTIC"/>
    <property type="match status" value="1"/>
</dbReference>
<dbReference type="Pfam" id="PF12174">
    <property type="entry name" value="RST"/>
    <property type="match status" value="1"/>
</dbReference>
<evidence type="ECO:0000259" key="6">
    <source>
        <dbReference type="PROSITE" id="PS51879"/>
    </source>
</evidence>
<comment type="subcellular location">
    <subcellularLocation>
        <location evidence="1">Nucleus</location>
    </subcellularLocation>
</comment>
<evidence type="ECO:0000256" key="1">
    <source>
        <dbReference type="ARBA" id="ARBA00004123"/>
    </source>
</evidence>
<dbReference type="Gene3D" id="3.90.228.10">
    <property type="match status" value="1"/>
</dbReference>
<keyword evidence="4" id="KW-0539">Nucleus</keyword>
<evidence type="ECO:0000313" key="10">
    <source>
        <dbReference type="RefSeq" id="XP_010245244.1"/>
    </source>
</evidence>
<keyword evidence="2" id="KW-0217">Developmental protein</keyword>